<dbReference type="Gene3D" id="1.10.287.40">
    <property type="entry name" value="Serine-tRNA synthetase, tRNA binding domain"/>
    <property type="match status" value="1"/>
</dbReference>
<dbReference type="AlphaFoldDB" id="A0A7J3T8H8"/>
<dbReference type="SUPFAM" id="SSF46589">
    <property type="entry name" value="tRNA-binding arm"/>
    <property type="match status" value="1"/>
</dbReference>
<evidence type="ECO:0000256" key="3">
    <source>
        <dbReference type="ARBA" id="ARBA00022917"/>
    </source>
</evidence>
<dbReference type="Proteomes" id="UP000886130">
    <property type="component" value="Unassembled WGS sequence"/>
</dbReference>
<feature type="non-terminal residue" evidence="8">
    <location>
        <position position="117"/>
    </location>
</feature>
<evidence type="ECO:0000313" key="8">
    <source>
        <dbReference type="EMBL" id="HHE75575.1"/>
    </source>
</evidence>
<evidence type="ECO:0000256" key="2">
    <source>
        <dbReference type="ARBA" id="ARBA00022490"/>
    </source>
</evidence>
<proteinExistence type="inferred from homology"/>
<protein>
    <submittedName>
        <fullName evidence="8">Serine--tRNA ligase</fullName>
    </submittedName>
</protein>
<comment type="similarity">
    <text evidence="1">Belongs to the class-II aminoacyl-tRNA synthetase family. Type-1 seryl-tRNA synthetase subfamily.</text>
</comment>
<reference evidence="8" key="1">
    <citation type="journal article" date="2020" name="mSystems">
        <title>Genome- and Community-Level Interaction Insights into Carbon Utilization and Element Cycling Functions of Hydrothermarchaeota in Hydrothermal Sediment.</title>
        <authorList>
            <person name="Zhou Z."/>
            <person name="Liu Y."/>
            <person name="Xu W."/>
            <person name="Pan J."/>
            <person name="Luo Z.H."/>
            <person name="Li M."/>
        </authorList>
    </citation>
    <scope>NUCLEOTIDE SEQUENCE [LARGE SCALE GENOMIC DNA]</scope>
    <source>
        <strain evidence="8">HyVt-85</strain>
    </source>
</reference>
<comment type="caution">
    <text evidence="8">The sequence shown here is derived from an EMBL/GenBank/DDBJ whole genome shotgun (WGS) entry which is preliminary data.</text>
</comment>
<evidence type="ECO:0000256" key="4">
    <source>
        <dbReference type="ARBA" id="ARBA00047929"/>
    </source>
</evidence>
<feature type="domain" description="Serine-tRNA synthetase type1 N-terminal" evidence="7">
    <location>
        <begin position="1"/>
        <end position="107"/>
    </location>
</feature>
<dbReference type="PANTHER" id="PTHR43697:SF1">
    <property type="entry name" value="SERINE--TRNA LIGASE"/>
    <property type="match status" value="1"/>
</dbReference>
<keyword evidence="3" id="KW-0648">Protein biosynthesis</keyword>
<keyword evidence="2" id="KW-0963">Cytoplasm</keyword>
<dbReference type="PANTHER" id="PTHR43697">
    <property type="entry name" value="SERYL-TRNA SYNTHETASE"/>
    <property type="match status" value="1"/>
</dbReference>
<name>A0A7J3T8H8_9ARCH</name>
<dbReference type="EMBL" id="DRTM01000032">
    <property type="protein sequence ID" value="HHE75575.1"/>
    <property type="molecule type" value="Genomic_DNA"/>
</dbReference>
<evidence type="ECO:0000256" key="6">
    <source>
        <dbReference type="SAM" id="Coils"/>
    </source>
</evidence>
<comment type="catalytic activity">
    <reaction evidence="4">
        <text>tRNA(Sec) + L-serine + ATP = L-seryl-tRNA(Sec) + AMP + diphosphate + H(+)</text>
        <dbReference type="Rhea" id="RHEA:42580"/>
        <dbReference type="Rhea" id="RHEA-COMP:9742"/>
        <dbReference type="Rhea" id="RHEA-COMP:10128"/>
        <dbReference type="ChEBI" id="CHEBI:15378"/>
        <dbReference type="ChEBI" id="CHEBI:30616"/>
        <dbReference type="ChEBI" id="CHEBI:33019"/>
        <dbReference type="ChEBI" id="CHEBI:33384"/>
        <dbReference type="ChEBI" id="CHEBI:78442"/>
        <dbReference type="ChEBI" id="CHEBI:78533"/>
        <dbReference type="ChEBI" id="CHEBI:456215"/>
        <dbReference type="EC" id="6.1.1.11"/>
    </reaction>
</comment>
<keyword evidence="6" id="KW-0175">Coiled coil</keyword>
<feature type="coiled-coil region" evidence="6">
    <location>
        <begin position="62"/>
        <end position="96"/>
    </location>
</feature>
<accession>A0A7J3T8H8</accession>
<dbReference type="GO" id="GO:0004828">
    <property type="term" value="F:serine-tRNA ligase activity"/>
    <property type="evidence" value="ECO:0007669"/>
    <property type="project" value="UniProtKB-EC"/>
</dbReference>
<comment type="catalytic activity">
    <reaction evidence="5">
        <text>tRNA(Ser) + L-serine + ATP = L-seryl-tRNA(Ser) + AMP + diphosphate + H(+)</text>
        <dbReference type="Rhea" id="RHEA:12292"/>
        <dbReference type="Rhea" id="RHEA-COMP:9669"/>
        <dbReference type="Rhea" id="RHEA-COMP:9703"/>
        <dbReference type="ChEBI" id="CHEBI:15378"/>
        <dbReference type="ChEBI" id="CHEBI:30616"/>
        <dbReference type="ChEBI" id="CHEBI:33019"/>
        <dbReference type="ChEBI" id="CHEBI:33384"/>
        <dbReference type="ChEBI" id="CHEBI:78442"/>
        <dbReference type="ChEBI" id="CHEBI:78533"/>
        <dbReference type="ChEBI" id="CHEBI:456215"/>
        <dbReference type="EC" id="6.1.1.11"/>
    </reaction>
</comment>
<dbReference type="InterPro" id="IPR010978">
    <property type="entry name" value="tRNA-bd_arm"/>
</dbReference>
<evidence type="ECO:0000256" key="1">
    <source>
        <dbReference type="ARBA" id="ARBA00010728"/>
    </source>
</evidence>
<dbReference type="Pfam" id="PF02403">
    <property type="entry name" value="Seryl_tRNA_N"/>
    <property type="match status" value="1"/>
</dbReference>
<keyword evidence="8" id="KW-0436">Ligase</keyword>
<dbReference type="InterPro" id="IPR042103">
    <property type="entry name" value="SerRS_1_N_sf"/>
</dbReference>
<evidence type="ECO:0000259" key="7">
    <source>
        <dbReference type="Pfam" id="PF02403"/>
    </source>
</evidence>
<organism evidence="8">
    <name type="scientific">Candidatus Aciduliprofundum boonei</name>
    <dbReference type="NCBI Taxonomy" id="379547"/>
    <lineage>
        <taxon>Archaea</taxon>
        <taxon>Methanobacteriati</taxon>
        <taxon>Thermoplasmatota</taxon>
        <taxon>DHVE2 group</taxon>
        <taxon>Candidatus Aciduliprofundum</taxon>
    </lineage>
</organism>
<dbReference type="InterPro" id="IPR015866">
    <property type="entry name" value="Ser-tRNA-synth_1_N"/>
</dbReference>
<dbReference type="GO" id="GO:0006412">
    <property type="term" value="P:translation"/>
    <property type="evidence" value="ECO:0007669"/>
    <property type="project" value="UniProtKB-KW"/>
</dbReference>
<sequence length="117" mass="14049">MLDIKLIREEPELVKEMLKKRFEDPSIVDEILDYDRKWRNGLREIERLRHLRNEKSAEIGKLVKMGRDISSLKEKMKELNLKIKEMEIMVKEYKTKRDYLLMSLPNLLDETTPVCEG</sequence>
<evidence type="ECO:0000256" key="5">
    <source>
        <dbReference type="ARBA" id="ARBA00048823"/>
    </source>
</evidence>
<gene>
    <name evidence="8" type="ORF">ENL31_00420</name>
</gene>
<dbReference type="GO" id="GO:0000166">
    <property type="term" value="F:nucleotide binding"/>
    <property type="evidence" value="ECO:0007669"/>
    <property type="project" value="InterPro"/>
</dbReference>